<gene>
    <name evidence="1" type="ORF">N7482_008411</name>
</gene>
<comment type="caution">
    <text evidence="1">The sequence shown here is derived from an EMBL/GenBank/DDBJ whole genome shotgun (WGS) entry which is preliminary data.</text>
</comment>
<dbReference type="Pfam" id="PF13489">
    <property type="entry name" value="Methyltransf_23"/>
    <property type="match status" value="1"/>
</dbReference>
<evidence type="ECO:0000313" key="2">
    <source>
        <dbReference type="Proteomes" id="UP001149163"/>
    </source>
</evidence>
<dbReference type="GO" id="GO:0008168">
    <property type="term" value="F:methyltransferase activity"/>
    <property type="evidence" value="ECO:0007669"/>
    <property type="project" value="TreeGrafter"/>
</dbReference>
<sequence>MLLKGELHVAPITKPRRVLDLGTGTGIWAIDFAEVPPNCRFEIDDFEQPWSYSQPFDFIHGRELEGAIRDHDRLFQQAFENLNPKGWFEMSTIEVNTYSDDRSHLKATSMLESVKHLHAGSKMFGKDMASVVSWKEKMENAGFTKVKEAIFKLPQSPWPKDPKLKELGRYHQLNMLEAMPTYSYALFTRMLGWDRIQIEALLVGVRHELKDLSNHLYSKVHIVYGQKPE</sequence>
<dbReference type="CDD" id="cd02440">
    <property type="entry name" value="AdoMet_MTases"/>
    <property type="match status" value="1"/>
</dbReference>
<dbReference type="PANTHER" id="PTHR43591">
    <property type="entry name" value="METHYLTRANSFERASE"/>
    <property type="match status" value="1"/>
</dbReference>
<name>A0A9W9HWJ2_9EURO</name>
<reference evidence="1" key="2">
    <citation type="journal article" date="2023" name="IMA Fungus">
        <title>Comparative genomic study of the Penicillium genus elucidates a diverse pangenome and 15 lateral gene transfer events.</title>
        <authorList>
            <person name="Petersen C."/>
            <person name="Sorensen T."/>
            <person name="Nielsen M.R."/>
            <person name="Sondergaard T.E."/>
            <person name="Sorensen J.L."/>
            <person name="Fitzpatrick D.A."/>
            <person name="Frisvad J.C."/>
            <person name="Nielsen K.L."/>
        </authorList>
    </citation>
    <scope>NUCLEOTIDE SEQUENCE</scope>
    <source>
        <strain evidence="1">IBT 26290</strain>
    </source>
</reference>
<dbReference type="InterPro" id="IPR029063">
    <property type="entry name" value="SAM-dependent_MTases_sf"/>
</dbReference>
<reference evidence="1" key="1">
    <citation type="submission" date="2022-11" db="EMBL/GenBank/DDBJ databases">
        <authorList>
            <person name="Petersen C."/>
        </authorList>
    </citation>
    <scope>NUCLEOTIDE SEQUENCE</scope>
    <source>
        <strain evidence="1">IBT 26290</strain>
    </source>
</reference>
<protein>
    <recommendedName>
        <fullName evidence="3">Methyltransferase</fullName>
    </recommendedName>
</protein>
<dbReference type="RefSeq" id="XP_056540300.1">
    <property type="nucleotide sequence ID" value="XM_056690535.1"/>
</dbReference>
<dbReference type="EMBL" id="JAPQKN010000006">
    <property type="protein sequence ID" value="KAJ5157311.1"/>
    <property type="molecule type" value="Genomic_DNA"/>
</dbReference>
<organism evidence="1 2">
    <name type="scientific">Penicillium canariense</name>
    <dbReference type="NCBI Taxonomy" id="189055"/>
    <lineage>
        <taxon>Eukaryota</taxon>
        <taxon>Fungi</taxon>
        <taxon>Dikarya</taxon>
        <taxon>Ascomycota</taxon>
        <taxon>Pezizomycotina</taxon>
        <taxon>Eurotiomycetes</taxon>
        <taxon>Eurotiomycetidae</taxon>
        <taxon>Eurotiales</taxon>
        <taxon>Aspergillaceae</taxon>
        <taxon>Penicillium</taxon>
    </lineage>
</organism>
<evidence type="ECO:0000313" key="1">
    <source>
        <dbReference type="EMBL" id="KAJ5157311.1"/>
    </source>
</evidence>
<keyword evidence="2" id="KW-1185">Reference proteome</keyword>
<dbReference type="Proteomes" id="UP001149163">
    <property type="component" value="Unassembled WGS sequence"/>
</dbReference>
<dbReference type="AlphaFoldDB" id="A0A9W9HWJ2"/>
<dbReference type="GeneID" id="81429711"/>
<dbReference type="SUPFAM" id="SSF53335">
    <property type="entry name" value="S-adenosyl-L-methionine-dependent methyltransferases"/>
    <property type="match status" value="1"/>
</dbReference>
<dbReference type="Gene3D" id="3.40.50.150">
    <property type="entry name" value="Vaccinia Virus protein VP39"/>
    <property type="match status" value="1"/>
</dbReference>
<evidence type="ECO:0008006" key="3">
    <source>
        <dbReference type="Google" id="ProtNLM"/>
    </source>
</evidence>
<dbReference type="OrthoDB" id="2013972at2759"/>
<proteinExistence type="predicted"/>
<dbReference type="PANTHER" id="PTHR43591:SF31">
    <property type="entry name" value="LAEA-LIKE, PUTATIVE (AFU_ORTHOLOGUE AFUA_8G01930)-RELATED"/>
    <property type="match status" value="1"/>
</dbReference>
<accession>A0A9W9HWJ2</accession>